<dbReference type="AlphaFoldDB" id="A0A8T0WEK9"/>
<dbReference type="EMBL" id="CM029039">
    <property type="protein sequence ID" value="KAG2646300.1"/>
    <property type="molecule type" value="Genomic_DNA"/>
</dbReference>
<accession>A0A8T0WEK9</accession>
<reference evidence="5" key="1">
    <citation type="submission" date="2020-05" db="EMBL/GenBank/DDBJ databases">
        <title>WGS assembly of Panicum virgatum.</title>
        <authorList>
            <person name="Lovell J.T."/>
            <person name="Jenkins J."/>
            <person name="Shu S."/>
            <person name="Juenger T.E."/>
            <person name="Schmutz J."/>
        </authorList>
    </citation>
    <scope>NUCLEOTIDE SEQUENCE</scope>
    <source>
        <strain evidence="5">AP13</strain>
    </source>
</reference>
<evidence type="ECO:0000256" key="4">
    <source>
        <dbReference type="SAM" id="SignalP"/>
    </source>
</evidence>
<comment type="similarity">
    <text evidence="1">Belongs to the 'GDSL' lipolytic enzyme family.</text>
</comment>
<dbReference type="GO" id="GO:0006629">
    <property type="term" value="P:lipid metabolic process"/>
    <property type="evidence" value="ECO:0007669"/>
    <property type="project" value="UniProtKB-KW"/>
</dbReference>
<gene>
    <name evidence="5" type="ORF">PVAP13_2KG500400</name>
</gene>
<keyword evidence="4" id="KW-0732">Signal</keyword>
<dbReference type="Pfam" id="PF00657">
    <property type="entry name" value="Lipase_GDSL"/>
    <property type="match status" value="1"/>
</dbReference>
<evidence type="ECO:0008006" key="7">
    <source>
        <dbReference type="Google" id="ProtNLM"/>
    </source>
</evidence>
<keyword evidence="6" id="KW-1185">Reference proteome</keyword>
<name>A0A8T0WEK9_PANVG</name>
<dbReference type="GO" id="GO:0016788">
    <property type="term" value="F:hydrolase activity, acting on ester bonds"/>
    <property type="evidence" value="ECO:0007669"/>
    <property type="project" value="InterPro"/>
</dbReference>
<keyword evidence="3" id="KW-0443">Lipid metabolism</keyword>
<evidence type="ECO:0000313" key="6">
    <source>
        <dbReference type="Proteomes" id="UP000823388"/>
    </source>
</evidence>
<proteinExistence type="inferred from homology"/>
<dbReference type="PANTHER" id="PTHR46020">
    <property type="entry name" value="OSJNBB0059K02.9 PROTEIN"/>
    <property type="match status" value="1"/>
</dbReference>
<comment type="caution">
    <text evidence="5">The sequence shown here is derived from an EMBL/GenBank/DDBJ whole genome shotgun (WGS) entry which is preliminary data.</text>
</comment>
<dbReference type="Proteomes" id="UP000823388">
    <property type="component" value="Chromosome 2K"/>
</dbReference>
<organism evidence="5 6">
    <name type="scientific">Panicum virgatum</name>
    <name type="common">Blackwell switchgrass</name>
    <dbReference type="NCBI Taxonomy" id="38727"/>
    <lineage>
        <taxon>Eukaryota</taxon>
        <taxon>Viridiplantae</taxon>
        <taxon>Streptophyta</taxon>
        <taxon>Embryophyta</taxon>
        <taxon>Tracheophyta</taxon>
        <taxon>Spermatophyta</taxon>
        <taxon>Magnoliopsida</taxon>
        <taxon>Liliopsida</taxon>
        <taxon>Poales</taxon>
        <taxon>Poaceae</taxon>
        <taxon>PACMAD clade</taxon>
        <taxon>Panicoideae</taxon>
        <taxon>Panicodae</taxon>
        <taxon>Paniceae</taxon>
        <taxon>Panicinae</taxon>
        <taxon>Panicum</taxon>
        <taxon>Panicum sect. Hiantes</taxon>
    </lineage>
</organism>
<evidence type="ECO:0000256" key="2">
    <source>
        <dbReference type="ARBA" id="ARBA00022801"/>
    </source>
</evidence>
<protein>
    <recommendedName>
        <fullName evidence="7">GDSL esterase/lipase</fullName>
    </recommendedName>
</protein>
<keyword evidence="2" id="KW-0378">Hydrolase</keyword>
<evidence type="ECO:0000313" key="5">
    <source>
        <dbReference type="EMBL" id="KAG2646300.1"/>
    </source>
</evidence>
<evidence type="ECO:0000256" key="3">
    <source>
        <dbReference type="ARBA" id="ARBA00023098"/>
    </source>
</evidence>
<evidence type="ECO:0000256" key="1">
    <source>
        <dbReference type="ARBA" id="ARBA00008668"/>
    </source>
</evidence>
<dbReference type="InterPro" id="IPR001087">
    <property type="entry name" value="GDSL"/>
</dbReference>
<dbReference type="Gene3D" id="3.40.50.1110">
    <property type="entry name" value="SGNH hydrolase"/>
    <property type="match status" value="1"/>
</dbReference>
<dbReference type="InterPro" id="IPR036514">
    <property type="entry name" value="SGNH_hydro_sf"/>
</dbReference>
<dbReference type="PANTHER" id="PTHR46020:SF4">
    <property type="entry name" value="OS04G0650200 PROTEIN"/>
    <property type="match status" value="1"/>
</dbReference>
<feature type="signal peptide" evidence="4">
    <location>
        <begin position="1"/>
        <end position="24"/>
    </location>
</feature>
<sequence length="380" mass="41978">MEALFAAACFAFLLLNALIDHTYHFGCASVDRVISPCSSLLRSLAGILRVLCFGILHAQPLLFVFGDSFADTGNLRKGDLKWETRGWYEPSGMSDDDHDNKPTGRCSDGLVQSDFLAKIILGQKEAPPPERLRRQDGVDLSSGVNFASSGSGVFPGWNLDKQVKKFKRLLRKRIIGKDLSQSVALVSIASGADYADAPSDLPAMDPLLIMCFRCCWIVAFAQYISNVTDGIVDGVRKLQDLGVGAVLVNLLPPLGCAPLNTRADNYARCEKDKITGAHNKRLTHKLRDDDSVLLLDLNAVFKGIVTPKTEKLFYHRHTPCCESIDESGFCGQVDGEGNLEYTLCDRPYKYFYWDSTNPTQAGWKAVMEQLEGPIREYLGI</sequence>
<feature type="chain" id="PRO_5035759928" description="GDSL esterase/lipase" evidence="4">
    <location>
        <begin position="25"/>
        <end position="380"/>
    </location>
</feature>